<name>A0ABY7EZ40_MYAAR</name>
<accession>A0ABY7EZ40</accession>
<gene>
    <name evidence="1" type="ORF">MAR_026596</name>
</gene>
<organism evidence="1 2">
    <name type="scientific">Mya arenaria</name>
    <name type="common">Soft-shell clam</name>
    <dbReference type="NCBI Taxonomy" id="6604"/>
    <lineage>
        <taxon>Eukaryota</taxon>
        <taxon>Metazoa</taxon>
        <taxon>Spiralia</taxon>
        <taxon>Lophotrochozoa</taxon>
        <taxon>Mollusca</taxon>
        <taxon>Bivalvia</taxon>
        <taxon>Autobranchia</taxon>
        <taxon>Heteroconchia</taxon>
        <taxon>Euheterodonta</taxon>
        <taxon>Imparidentia</taxon>
        <taxon>Neoheterodontei</taxon>
        <taxon>Myida</taxon>
        <taxon>Myoidea</taxon>
        <taxon>Myidae</taxon>
        <taxon>Mya</taxon>
    </lineage>
</organism>
<dbReference type="EMBL" id="CP111019">
    <property type="protein sequence ID" value="WAR12416.1"/>
    <property type="molecule type" value="Genomic_DNA"/>
</dbReference>
<keyword evidence="2" id="KW-1185">Reference proteome</keyword>
<reference evidence="1" key="1">
    <citation type="submission" date="2022-11" db="EMBL/GenBank/DDBJ databases">
        <title>Centuries of genome instability and evolution in soft-shell clam transmissible cancer (bioRxiv).</title>
        <authorList>
            <person name="Hart S.F.M."/>
            <person name="Yonemitsu M.A."/>
            <person name="Giersch R.M."/>
            <person name="Beal B.F."/>
            <person name="Arriagada G."/>
            <person name="Davis B.W."/>
            <person name="Ostrander E.A."/>
            <person name="Goff S.P."/>
            <person name="Metzger M.J."/>
        </authorList>
    </citation>
    <scope>NUCLEOTIDE SEQUENCE</scope>
    <source>
        <strain evidence="1">MELC-2E11</strain>
        <tissue evidence="1">Siphon/mantle</tissue>
    </source>
</reference>
<protein>
    <submittedName>
        <fullName evidence="1">Uncharacterized protein</fullName>
    </submittedName>
</protein>
<dbReference type="Proteomes" id="UP001164746">
    <property type="component" value="Chromosome 8"/>
</dbReference>
<evidence type="ECO:0000313" key="1">
    <source>
        <dbReference type="EMBL" id="WAR12416.1"/>
    </source>
</evidence>
<proteinExistence type="predicted"/>
<evidence type="ECO:0000313" key="2">
    <source>
        <dbReference type="Proteomes" id="UP001164746"/>
    </source>
</evidence>
<sequence length="100" mass="11752">MADILFVSWVNTVCMHRQVSTGEMRLNECIYLCDFFINSCTVCGVEHFGQIYICGTRIPYMLSNRPEDIFTKELLEFFEHDEISNLKNKDEMCSLCLFEM</sequence>
<feature type="non-terminal residue" evidence="1">
    <location>
        <position position="1"/>
    </location>
</feature>